<dbReference type="SMART" id="SM00862">
    <property type="entry name" value="Trans_reg_C"/>
    <property type="match status" value="1"/>
</dbReference>
<reference evidence="8" key="3">
    <citation type="submission" date="2023-09" db="EMBL/GenBank/DDBJ databases">
        <authorList>
            <person name="Schober I."/>
            <person name="Bunk B."/>
        </authorList>
    </citation>
    <scope>NUCLEOTIDE SEQUENCE</scope>
    <source>
        <strain evidence="8">DSM 103800</strain>
    </source>
</reference>
<dbReference type="InterPro" id="IPR051012">
    <property type="entry name" value="CellSynth/LPSAsmb/PSIAsmb"/>
</dbReference>
<name>A0A1L7AM93_9PROT</name>
<dbReference type="PANTHER" id="PTHR45586">
    <property type="entry name" value="TPR REPEAT-CONTAINING PROTEIN PA4667"/>
    <property type="match status" value="1"/>
</dbReference>
<reference evidence="8 10" key="2">
    <citation type="journal article" date="2019" name="Microb. Pathog.">
        <title>Comparison of VITEK 2, MALDI-TOF MS, 16S rRNA gene sequencing, and whole-genome sequencing for identification of Roseomonas mucosa.</title>
        <authorList>
            <person name="Rudolph W.W."/>
            <person name="Gunzer F."/>
            <person name="Trauth M."/>
            <person name="Bunk B."/>
            <person name="Bigge R."/>
            <person name="Schrottner P."/>
        </authorList>
    </citation>
    <scope>NUCLEOTIDE SEQUENCE [LARGE SCALE GENOMIC DNA]</scope>
    <source>
        <strain evidence="8 10">DSM 103800</strain>
    </source>
</reference>
<evidence type="ECO:0000256" key="1">
    <source>
        <dbReference type="ARBA" id="ARBA00022737"/>
    </source>
</evidence>
<feature type="domain" description="OmpR/PhoB-type" evidence="6">
    <location>
        <begin position="7"/>
        <end position="104"/>
    </location>
</feature>
<dbReference type="KEGG" id="rgi:RGI145_21620"/>
<dbReference type="Pfam" id="PF13432">
    <property type="entry name" value="TPR_16"/>
    <property type="match status" value="1"/>
</dbReference>
<evidence type="ECO:0000313" key="9">
    <source>
        <dbReference type="Proteomes" id="UP000185494"/>
    </source>
</evidence>
<dbReference type="CDD" id="cd00383">
    <property type="entry name" value="trans_reg_C"/>
    <property type="match status" value="1"/>
</dbReference>
<evidence type="ECO:0000313" key="8">
    <source>
        <dbReference type="EMBL" id="MDT8333525.1"/>
    </source>
</evidence>
<dbReference type="GO" id="GO:0003677">
    <property type="term" value="F:DNA binding"/>
    <property type="evidence" value="ECO:0007669"/>
    <property type="project" value="UniProtKB-UniRule"/>
</dbReference>
<sequence length="963" mass="104194">MPLRDEPGTYRFDEFRLDALRGVVLGPDGTELRLRPKTFALLRHLLDHPGQLLGREELLEALWPGLVVTDDSLTQCIGELRQAFGSRAAQILRTVPRRGYMLTAAVRRDGPSRPDAAPDAAPAPKALAPPARDFADLRQDPIAVHRFEAPDGDLTCAHLADAMTGDLVAELARIEGLRVLPAAEAVAAEGYLVQGEVRSAGEALRMTIRLEDAATGTVLWAERLEQPRKSAPGLSTTRLTALAVHLNWQVERHSLSAARRKPVATLTARELCLIGRDHHQRVTQADTEVAREMFARAIAADPDYAPAYAWQAYTVHRAITHGWGGPGGQATRDEALRLARRAVQLQPDSPLCLARLAFALVLDQRWEEAVAVARSALHTGRSAFAPPRITVCEVLVAAGHPEEAAEVAQDTIALDPLSPPTARGILGRALLLAGRGEEALPPLRWCALHLPDYAATYDTLVVAWVEAGRMPEALAARGELFRLRPDWTPRNHTGFWYFRRPEDLDRFQAAHRRAAEPVGDAGGPSIAPAAGLTLPDTSRAALPLEPPTRSGPVPRPPSVDGLAGLLRQDTLVVQPLQAAPADADAAQAAATLTPNLMAELVRHADLRVVAGPDERVTQGFEVKGDVHSAGELLCVHLRLDDLATGTTFWAQRVEWPSGRAAGLPVEGIASLAAAMNVQIGRKSLRRARQKPVERLSAREFTLLGQEHYLRSTEAETSIARGLFVRASAADPGYAPALAWTAITLARIAIHGWRAQGHSETLEQSIRLARNAVELDPESPHSLAALCLTLALQGHWGEAVTTARLALRTNRIANDAARIASGDVLAAAGHPEDAERAFRQAIAEDPHGSPVLHAVLGRALLLGGRPEEAMIALRHCAVHLPDYALCFRTMVVAAVEAGLVEEAREALREVARLRPGWVTGTEPIFWFLRRPEDVERYEKAFRIALRLGAAANAGGLLRAPTSRA</sequence>
<dbReference type="Proteomes" id="UP001258945">
    <property type="component" value="Unassembled WGS sequence"/>
</dbReference>
<evidence type="ECO:0000256" key="5">
    <source>
        <dbReference type="SAM" id="MobiDB-lite"/>
    </source>
</evidence>
<dbReference type="InterPro" id="IPR001867">
    <property type="entry name" value="OmpR/PhoB-type_DNA-bd"/>
</dbReference>
<dbReference type="Gene3D" id="1.25.40.10">
    <property type="entry name" value="Tetratricopeptide repeat domain"/>
    <property type="match status" value="3"/>
</dbReference>
<keyword evidence="2" id="KW-0802">TPR repeat</keyword>
<evidence type="ECO:0000256" key="4">
    <source>
        <dbReference type="PROSITE-ProRule" id="PRU01091"/>
    </source>
</evidence>
<evidence type="ECO:0000313" key="10">
    <source>
        <dbReference type="Proteomes" id="UP001258945"/>
    </source>
</evidence>
<evidence type="ECO:0000313" key="7">
    <source>
        <dbReference type="EMBL" id="APT59901.1"/>
    </source>
</evidence>
<dbReference type="InterPro" id="IPR016032">
    <property type="entry name" value="Sig_transdc_resp-reg_C-effctor"/>
</dbReference>
<dbReference type="AlphaFoldDB" id="A0A1L7AM93"/>
<evidence type="ECO:0000256" key="3">
    <source>
        <dbReference type="ARBA" id="ARBA00023125"/>
    </source>
</evidence>
<keyword evidence="3 4" id="KW-0238">DNA-binding</keyword>
<proteinExistence type="predicted"/>
<dbReference type="EMBL" id="JAVVDO010000059">
    <property type="protein sequence ID" value="MDT8333525.1"/>
    <property type="molecule type" value="Genomic_DNA"/>
</dbReference>
<dbReference type="Pfam" id="PF00486">
    <property type="entry name" value="Trans_reg_C"/>
    <property type="match status" value="1"/>
</dbReference>
<protein>
    <submittedName>
        <fullName evidence="8">Winged helix-turn-helix domain-containing protein</fullName>
    </submittedName>
</protein>
<accession>A0A1L7AM93</accession>
<dbReference type="SUPFAM" id="SSF46894">
    <property type="entry name" value="C-terminal effector domain of the bipartite response regulators"/>
    <property type="match status" value="1"/>
</dbReference>
<dbReference type="InterPro" id="IPR036388">
    <property type="entry name" value="WH-like_DNA-bd_sf"/>
</dbReference>
<dbReference type="Gene3D" id="1.10.10.10">
    <property type="entry name" value="Winged helix-like DNA-binding domain superfamily/Winged helix DNA-binding domain"/>
    <property type="match status" value="1"/>
</dbReference>
<keyword evidence="10" id="KW-1185">Reference proteome</keyword>
<dbReference type="Pfam" id="PF14559">
    <property type="entry name" value="TPR_19"/>
    <property type="match status" value="1"/>
</dbReference>
<dbReference type="GO" id="GO:0006355">
    <property type="term" value="P:regulation of DNA-templated transcription"/>
    <property type="evidence" value="ECO:0007669"/>
    <property type="project" value="InterPro"/>
</dbReference>
<gene>
    <name evidence="7" type="ORF">RGI145_21620</name>
    <name evidence="8" type="ORF">RQ831_20950</name>
</gene>
<evidence type="ECO:0000259" key="6">
    <source>
        <dbReference type="PROSITE" id="PS51755"/>
    </source>
</evidence>
<dbReference type="STRING" id="257708.RGI145_21620"/>
<dbReference type="InterPro" id="IPR011990">
    <property type="entry name" value="TPR-like_helical_dom_sf"/>
</dbReference>
<organism evidence="7 9">
    <name type="scientific">Roseomonas gilardii</name>
    <dbReference type="NCBI Taxonomy" id="257708"/>
    <lineage>
        <taxon>Bacteria</taxon>
        <taxon>Pseudomonadati</taxon>
        <taxon>Pseudomonadota</taxon>
        <taxon>Alphaproteobacteria</taxon>
        <taxon>Acetobacterales</taxon>
        <taxon>Roseomonadaceae</taxon>
        <taxon>Roseomonas</taxon>
    </lineage>
</organism>
<dbReference type="PROSITE" id="PS51755">
    <property type="entry name" value="OMPR_PHOB"/>
    <property type="match status" value="1"/>
</dbReference>
<dbReference type="SUPFAM" id="SSF48452">
    <property type="entry name" value="TPR-like"/>
    <property type="match status" value="2"/>
</dbReference>
<reference evidence="7 9" key="1">
    <citation type="submission" date="2016-05" db="EMBL/GenBank/DDBJ databases">
        <title>Complete Genome and Methylome Analysis of Psychrotrophic Bacterial Isolates from Antarctic Lake Untersee.</title>
        <authorList>
            <person name="Fomenkov A."/>
            <person name="Akimov V.N."/>
            <person name="Vasilyeva L.V."/>
            <person name="Andersen D."/>
            <person name="Vincze T."/>
            <person name="Roberts R.J."/>
        </authorList>
    </citation>
    <scope>NUCLEOTIDE SEQUENCE [LARGE SCALE GENOMIC DNA]</scope>
    <source>
        <strain evidence="7 9">U14-5</strain>
    </source>
</reference>
<feature type="region of interest" description="Disordered" evidence="5">
    <location>
        <begin position="108"/>
        <end position="127"/>
    </location>
</feature>
<dbReference type="PANTHER" id="PTHR45586:SF1">
    <property type="entry name" value="LIPOPOLYSACCHARIDE ASSEMBLY PROTEIN B"/>
    <property type="match status" value="1"/>
</dbReference>
<feature type="compositionally biased region" description="Low complexity" evidence="5">
    <location>
        <begin position="113"/>
        <end position="127"/>
    </location>
</feature>
<dbReference type="EMBL" id="CP015584">
    <property type="protein sequence ID" value="APT59901.1"/>
    <property type="molecule type" value="Genomic_DNA"/>
</dbReference>
<dbReference type="GO" id="GO:0000160">
    <property type="term" value="P:phosphorelay signal transduction system"/>
    <property type="evidence" value="ECO:0007669"/>
    <property type="project" value="InterPro"/>
</dbReference>
<dbReference type="RefSeq" id="WP_075800612.1">
    <property type="nucleotide sequence ID" value="NZ_CP015584.1"/>
</dbReference>
<feature type="DNA-binding region" description="OmpR/PhoB-type" evidence="4">
    <location>
        <begin position="7"/>
        <end position="104"/>
    </location>
</feature>
<keyword evidence="1" id="KW-0677">Repeat</keyword>
<dbReference type="Proteomes" id="UP000185494">
    <property type="component" value="Chromosome 2"/>
</dbReference>
<evidence type="ECO:0000256" key="2">
    <source>
        <dbReference type="ARBA" id="ARBA00022803"/>
    </source>
</evidence>